<reference evidence="1" key="2">
    <citation type="journal article" date="2020" name="Nat. Commun.">
        <title>Large-scale genome sequencing of mycorrhizal fungi provides insights into the early evolution of symbiotic traits.</title>
        <authorList>
            <person name="Miyauchi S."/>
            <person name="Kiss E."/>
            <person name="Kuo A."/>
            <person name="Drula E."/>
            <person name="Kohler A."/>
            <person name="Sanchez-Garcia M."/>
            <person name="Morin E."/>
            <person name="Andreopoulos B."/>
            <person name="Barry K.W."/>
            <person name="Bonito G."/>
            <person name="Buee M."/>
            <person name="Carver A."/>
            <person name="Chen C."/>
            <person name="Cichocki N."/>
            <person name="Clum A."/>
            <person name="Culley D."/>
            <person name="Crous P.W."/>
            <person name="Fauchery L."/>
            <person name="Girlanda M."/>
            <person name="Hayes R.D."/>
            <person name="Keri Z."/>
            <person name="LaButti K."/>
            <person name="Lipzen A."/>
            <person name="Lombard V."/>
            <person name="Magnuson J."/>
            <person name="Maillard F."/>
            <person name="Murat C."/>
            <person name="Nolan M."/>
            <person name="Ohm R.A."/>
            <person name="Pangilinan J."/>
            <person name="Pereira M.F."/>
            <person name="Perotto S."/>
            <person name="Peter M."/>
            <person name="Pfister S."/>
            <person name="Riley R."/>
            <person name="Sitrit Y."/>
            <person name="Stielow J.B."/>
            <person name="Szollosi G."/>
            <person name="Zifcakova L."/>
            <person name="Stursova M."/>
            <person name="Spatafora J.W."/>
            <person name="Tedersoo L."/>
            <person name="Vaario L.M."/>
            <person name="Yamada A."/>
            <person name="Yan M."/>
            <person name="Wang P."/>
            <person name="Xu J."/>
            <person name="Bruns T."/>
            <person name="Baldrian P."/>
            <person name="Vilgalys R."/>
            <person name="Dunand C."/>
            <person name="Henrissat B."/>
            <person name="Grigoriev I.V."/>
            <person name="Hibbett D."/>
            <person name="Nagy L.G."/>
            <person name="Martin F.M."/>
        </authorList>
    </citation>
    <scope>NUCLEOTIDE SEQUENCE</scope>
    <source>
        <strain evidence="1">BED1</strain>
    </source>
</reference>
<evidence type="ECO:0008006" key="3">
    <source>
        <dbReference type="Google" id="ProtNLM"/>
    </source>
</evidence>
<sequence length="56" mass="6476">YSTISITMPRTCNQCGLNFDNKVLHDNHWKKCVKDVSFVAYNGQEITITRHENGTF</sequence>
<evidence type="ECO:0000313" key="1">
    <source>
        <dbReference type="EMBL" id="KAF8435849.1"/>
    </source>
</evidence>
<protein>
    <recommendedName>
        <fullName evidence="3">C2H2-type domain-containing protein</fullName>
    </recommendedName>
</protein>
<name>A0AAD4GCB9_BOLED</name>
<comment type="caution">
    <text evidence="1">The sequence shown here is derived from an EMBL/GenBank/DDBJ whole genome shotgun (WGS) entry which is preliminary data.</text>
</comment>
<proteinExistence type="predicted"/>
<feature type="non-terminal residue" evidence="1">
    <location>
        <position position="56"/>
    </location>
</feature>
<accession>A0AAD4GCB9</accession>
<dbReference type="Proteomes" id="UP001194468">
    <property type="component" value="Unassembled WGS sequence"/>
</dbReference>
<organism evidence="1 2">
    <name type="scientific">Boletus edulis BED1</name>
    <dbReference type="NCBI Taxonomy" id="1328754"/>
    <lineage>
        <taxon>Eukaryota</taxon>
        <taxon>Fungi</taxon>
        <taxon>Dikarya</taxon>
        <taxon>Basidiomycota</taxon>
        <taxon>Agaricomycotina</taxon>
        <taxon>Agaricomycetes</taxon>
        <taxon>Agaricomycetidae</taxon>
        <taxon>Boletales</taxon>
        <taxon>Boletineae</taxon>
        <taxon>Boletaceae</taxon>
        <taxon>Boletoideae</taxon>
        <taxon>Boletus</taxon>
    </lineage>
</organism>
<gene>
    <name evidence="1" type="ORF">L210DRAFT_788840</name>
</gene>
<feature type="non-terminal residue" evidence="1">
    <location>
        <position position="1"/>
    </location>
</feature>
<dbReference type="AlphaFoldDB" id="A0AAD4GCB9"/>
<keyword evidence="2" id="KW-1185">Reference proteome</keyword>
<dbReference type="EMBL" id="WHUW01000024">
    <property type="protein sequence ID" value="KAF8435849.1"/>
    <property type="molecule type" value="Genomic_DNA"/>
</dbReference>
<reference evidence="1" key="1">
    <citation type="submission" date="2019-10" db="EMBL/GenBank/DDBJ databases">
        <authorList>
            <consortium name="DOE Joint Genome Institute"/>
            <person name="Kuo A."/>
            <person name="Miyauchi S."/>
            <person name="Kiss E."/>
            <person name="Drula E."/>
            <person name="Kohler A."/>
            <person name="Sanchez-Garcia M."/>
            <person name="Andreopoulos B."/>
            <person name="Barry K.W."/>
            <person name="Bonito G."/>
            <person name="Buee M."/>
            <person name="Carver A."/>
            <person name="Chen C."/>
            <person name="Cichocki N."/>
            <person name="Clum A."/>
            <person name="Culley D."/>
            <person name="Crous P.W."/>
            <person name="Fauchery L."/>
            <person name="Girlanda M."/>
            <person name="Hayes R."/>
            <person name="Keri Z."/>
            <person name="LaButti K."/>
            <person name="Lipzen A."/>
            <person name="Lombard V."/>
            <person name="Magnuson J."/>
            <person name="Maillard F."/>
            <person name="Morin E."/>
            <person name="Murat C."/>
            <person name="Nolan M."/>
            <person name="Ohm R."/>
            <person name="Pangilinan J."/>
            <person name="Pereira M."/>
            <person name="Perotto S."/>
            <person name="Peter M."/>
            <person name="Riley R."/>
            <person name="Sitrit Y."/>
            <person name="Stielow B."/>
            <person name="Szollosi G."/>
            <person name="Zifcakova L."/>
            <person name="Stursova M."/>
            <person name="Spatafora J.W."/>
            <person name="Tedersoo L."/>
            <person name="Vaario L.-M."/>
            <person name="Yamada A."/>
            <person name="Yan M."/>
            <person name="Wang P."/>
            <person name="Xu J."/>
            <person name="Bruns T."/>
            <person name="Baldrian P."/>
            <person name="Vilgalys R."/>
            <person name="Henrissat B."/>
            <person name="Grigoriev I.V."/>
            <person name="Hibbett D."/>
            <person name="Nagy L.G."/>
            <person name="Martin F.M."/>
        </authorList>
    </citation>
    <scope>NUCLEOTIDE SEQUENCE</scope>
    <source>
        <strain evidence="1">BED1</strain>
    </source>
</reference>
<evidence type="ECO:0000313" key="2">
    <source>
        <dbReference type="Proteomes" id="UP001194468"/>
    </source>
</evidence>